<evidence type="ECO:0000256" key="2">
    <source>
        <dbReference type="SAM" id="MobiDB-lite"/>
    </source>
</evidence>
<dbReference type="PROSITE" id="PS50005">
    <property type="entry name" value="TPR"/>
    <property type="match status" value="1"/>
</dbReference>
<dbReference type="SMART" id="SM00028">
    <property type="entry name" value="TPR"/>
    <property type="match status" value="1"/>
</dbReference>
<protein>
    <recommendedName>
        <fullName evidence="5">Tetratricopeptide repeat protein</fullName>
    </recommendedName>
</protein>
<evidence type="ECO:0000256" key="1">
    <source>
        <dbReference type="PROSITE-ProRule" id="PRU00339"/>
    </source>
</evidence>
<evidence type="ECO:0008006" key="5">
    <source>
        <dbReference type="Google" id="ProtNLM"/>
    </source>
</evidence>
<feature type="compositionally biased region" description="Low complexity" evidence="2">
    <location>
        <begin position="255"/>
        <end position="268"/>
    </location>
</feature>
<accession>A0AAC9PWC2</accession>
<proteinExistence type="predicted"/>
<dbReference type="RefSeq" id="WP_076732718.1">
    <property type="nucleotide sequence ID" value="NZ_CP019352.1"/>
</dbReference>
<dbReference type="AlphaFoldDB" id="A0AAC9PWC2"/>
<dbReference type="Gene3D" id="1.25.40.10">
    <property type="entry name" value="Tetratricopeptide repeat domain"/>
    <property type="match status" value="1"/>
</dbReference>
<evidence type="ECO:0000313" key="4">
    <source>
        <dbReference type="Proteomes" id="UP000187506"/>
    </source>
</evidence>
<dbReference type="Pfam" id="PF13181">
    <property type="entry name" value="TPR_8"/>
    <property type="match status" value="1"/>
</dbReference>
<dbReference type="InterPro" id="IPR011990">
    <property type="entry name" value="TPR-like_helical_dom_sf"/>
</dbReference>
<keyword evidence="4" id="KW-1185">Reference proteome</keyword>
<dbReference type="InterPro" id="IPR019734">
    <property type="entry name" value="TPR_rpt"/>
</dbReference>
<feature type="repeat" description="TPR" evidence="1">
    <location>
        <begin position="140"/>
        <end position="173"/>
    </location>
</feature>
<sequence length="293" mass="33569">MNVLKIIVVTSLFFLINLVNSQSYKPSFRADMCDCLTLEMQKRKLTENAYKACFRETLSKYATLIDAQIVEEDINKKMLLGQLARKDLLISIRPELVYTCEAYFNHLESEKLSKKLIIREQARESDLEKFNQLVAMSPNTYSYFSRAQLHYNLGNLDAAETDIKSCIEINPNKDNIKSRRHELLLMALIHEERNNYTEAITLYDLAYFGEMDVEVAILRAVADKNNGGSIANIPKLKDSAENVLSSNKSSRRRSTTSNQTRSQSQNKTPTTQSIQSKKKKDTSSLKKLFKIDD</sequence>
<feature type="region of interest" description="Disordered" evidence="2">
    <location>
        <begin position="241"/>
        <end position="293"/>
    </location>
</feature>
<reference evidence="3 4" key="1">
    <citation type="submission" date="2017-01" db="EMBL/GenBank/DDBJ databases">
        <title>Complete genome of Lacinutrix venerupis DOK2-8 isolated from seawater in Dokdo.</title>
        <authorList>
            <person name="Chi W.-J."/>
            <person name="Kim J.H."/>
        </authorList>
    </citation>
    <scope>NUCLEOTIDE SEQUENCE [LARGE SCALE GENOMIC DNA]</scope>
    <source>
        <strain evidence="3 4">DOK2-8</strain>
    </source>
</reference>
<evidence type="ECO:0000313" key="3">
    <source>
        <dbReference type="EMBL" id="APX99935.1"/>
    </source>
</evidence>
<dbReference type="KEGG" id="lvn:BWR22_06310"/>
<dbReference type="EMBL" id="CP019352">
    <property type="protein sequence ID" value="APX99935.1"/>
    <property type="molecule type" value="Genomic_DNA"/>
</dbReference>
<dbReference type="SUPFAM" id="SSF48452">
    <property type="entry name" value="TPR-like"/>
    <property type="match status" value="1"/>
</dbReference>
<organism evidence="3 4">
    <name type="scientific">Lacinutrix venerupis</name>
    <dbReference type="NCBI Taxonomy" id="1486034"/>
    <lineage>
        <taxon>Bacteria</taxon>
        <taxon>Pseudomonadati</taxon>
        <taxon>Bacteroidota</taxon>
        <taxon>Flavobacteriia</taxon>
        <taxon>Flavobacteriales</taxon>
        <taxon>Flavobacteriaceae</taxon>
        <taxon>Lacinutrix</taxon>
    </lineage>
</organism>
<gene>
    <name evidence="3" type="ORF">BWR22_06310</name>
</gene>
<dbReference type="Proteomes" id="UP000187506">
    <property type="component" value="Chromosome"/>
</dbReference>
<name>A0AAC9PWC2_9FLAO</name>
<keyword evidence="1" id="KW-0802">TPR repeat</keyword>
<feature type="compositionally biased region" description="Basic and acidic residues" evidence="2">
    <location>
        <begin position="281"/>
        <end position="293"/>
    </location>
</feature>